<keyword evidence="2" id="KW-1185">Reference proteome</keyword>
<dbReference type="Proteomes" id="UP001497392">
    <property type="component" value="Unassembled WGS sequence"/>
</dbReference>
<evidence type="ECO:0000313" key="2">
    <source>
        <dbReference type="Proteomes" id="UP001497392"/>
    </source>
</evidence>
<dbReference type="SUPFAM" id="SSF48371">
    <property type="entry name" value="ARM repeat"/>
    <property type="match status" value="1"/>
</dbReference>
<protein>
    <submittedName>
        <fullName evidence="1">G9786 protein</fullName>
    </submittedName>
</protein>
<dbReference type="EMBL" id="CAXHTA020000016">
    <property type="protein sequence ID" value="CAL5226911.1"/>
    <property type="molecule type" value="Genomic_DNA"/>
</dbReference>
<dbReference type="InterPro" id="IPR016024">
    <property type="entry name" value="ARM-type_fold"/>
</dbReference>
<dbReference type="Gene3D" id="1.25.10.10">
    <property type="entry name" value="Leucine-rich Repeat Variant"/>
    <property type="match status" value="1"/>
</dbReference>
<reference evidence="1 2" key="1">
    <citation type="submission" date="2024-06" db="EMBL/GenBank/DDBJ databases">
        <authorList>
            <person name="Kraege A."/>
            <person name="Thomma B."/>
        </authorList>
    </citation>
    <scope>NUCLEOTIDE SEQUENCE [LARGE SCALE GENOMIC DNA]</scope>
</reference>
<gene>
    <name evidence="1" type="primary">g9786</name>
    <name evidence="1" type="ORF">VP750_LOCUS8817</name>
</gene>
<accession>A0ABP1G3N0</accession>
<dbReference type="PANTHER" id="PTHR34065">
    <property type="entry name" value="CELL DIVISION CONTROL PROTEIN 14"/>
    <property type="match status" value="1"/>
</dbReference>
<proteinExistence type="predicted"/>
<organism evidence="1 2">
    <name type="scientific">Coccomyxa viridis</name>
    <dbReference type="NCBI Taxonomy" id="1274662"/>
    <lineage>
        <taxon>Eukaryota</taxon>
        <taxon>Viridiplantae</taxon>
        <taxon>Chlorophyta</taxon>
        <taxon>core chlorophytes</taxon>
        <taxon>Trebouxiophyceae</taxon>
        <taxon>Trebouxiophyceae incertae sedis</taxon>
        <taxon>Coccomyxaceae</taxon>
        <taxon>Coccomyxa</taxon>
    </lineage>
</organism>
<sequence>MKQPGDMPETEDLDDVMSRLEESRRYTDLRLGIMSALTDARDAQYSFLRAERLQQCSYIILGCLACEDRARSLQHAIEHLTDQALDMLLGVLQQHMNHRTDIKPILALERGVTEDEHSAALKLLEIMCLVSERTREVAHERNACAVLLAKLEADVEEGTLAGACLDTLLALLADSPLNQQDFLAEDGLARVCQVLLRQHSPSCQILCCKALNLLVTHILPGSTSTAAEVLEEHMGGASAKLLSSPVPFEEYPRREDMETCLQKVAISALAKLPA</sequence>
<evidence type="ECO:0000313" key="1">
    <source>
        <dbReference type="EMBL" id="CAL5226911.1"/>
    </source>
</evidence>
<comment type="caution">
    <text evidence="1">The sequence shown here is derived from an EMBL/GenBank/DDBJ whole genome shotgun (WGS) entry which is preliminary data.</text>
</comment>
<name>A0ABP1G3N0_9CHLO</name>
<dbReference type="InterPro" id="IPR012535">
    <property type="entry name" value="Cell_div_Cdc14"/>
</dbReference>
<dbReference type="PANTHER" id="PTHR34065:SF1">
    <property type="entry name" value="CELL DIVISION CONTROL PROTEIN 14"/>
    <property type="match status" value="1"/>
</dbReference>
<dbReference type="InterPro" id="IPR011989">
    <property type="entry name" value="ARM-like"/>
</dbReference>